<comment type="caution">
    <text evidence="2">The sequence shown here is derived from an EMBL/GenBank/DDBJ whole genome shotgun (WGS) entry which is preliminary data.</text>
</comment>
<name>A0A085Z3B2_9FLAO</name>
<organism evidence="2 3">
    <name type="scientific">Chryseobacterium formosense</name>
    <dbReference type="NCBI Taxonomy" id="236814"/>
    <lineage>
        <taxon>Bacteria</taxon>
        <taxon>Pseudomonadati</taxon>
        <taxon>Bacteroidota</taxon>
        <taxon>Flavobacteriia</taxon>
        <taxon>Flavobacteriales</taxon>
        <taxon>Weeksellaceae</taxon>
        <taxon>Chryseobacterium group</taxon>
        <taxon>Chryseobacterium</taxon>
    </lineage>
</organism>
<gene>
    <name evidence="2" type="ORF">IX39_16095</name>
</gene>
<keyword evidence="1" id="KW-0732">Signal</keyword>
<dbReference type="STRING" id="236814.IX39_16095"/>
<reference evidence="2 3" key="1">
    <citation type="submission" date="2014-07" db="EMBL/GenBank/DDBJ databases">
        <title>Genome of Chryseobacterium formosense LMG 24722.</title>
        <authorList>
            <person name="Pipes S.E."/>
            <person name="Stropko S.J."/>
            <person name="Newman J.D."/>
        </authorList>
    </citation>
    <scope>NUCLEOTIDE SEQUENCE [LARGE SCALE GENOMIC DNA]</scope>
    <source>
        <strain evidence="2 3">LMG 24722</strain>
    </source>
</reference>
<feature type="chain" id="PRO_5001800648" evidence="1">
    <location>
        <begin position="19"/>
        <end position="152"/>
    </location>
</feature>
<evidence type="ECO:0000256" key="1">
    <source>
        <dbReference type="SAM" id="SignalP"/>
    </source>
</evidence>
<evidence type="ECO:0000313" key="2">
    <source>
        <dbReference type="EMBL" id="KFE98925.1"/>
    </source>
</evidence>
<dbReference type="OrthoDB" id="9978668at2"/>
<proteinExistence type="predicted"/>
<protein>
    <submittedName>
        <fullName evidence="2">Uncharacterized protein</fullName>
    </submittedName>
</protein>
<dbReference type="Proteomes" id="UP000028713">
    <property type="component" value="Unassembled WGS sequence"/>
</dbReference>
<accession>A0A085Z3B2</accession>
<dbReference type="RefSeq" id="WP_074958659.1">
    <property type="nucleotide sequence ID" value="NZ_FPAP01000002.1"/>
</dbReference>
<dbReference type="EMBL" id="JPRP01000002">
    <property type="protein sequence ID" value="KFE98925.1"/>
    <property type="molecule type" value="Genomic_DNA"/>
</dbReference>
<evidence type="ECO:0000313" key="3">
    <source>
        <dbReference type="Proteomes" id="UP000028713"/>
    </source>
</evidence>
<dbReference type="AlphaFoldDB" id="A0A085Z3B2"/>
<keyword evidence="3" id="KW-1185">Reference proteome</keyword>
<feature type="signal peptide" evidence="1">
    <location>
        <begin position="1"/>
        <end position="18"/>
    </location>
</feature>
<sequence length="152" mass="17995">MKIKILFILLMICNLINAQLQGIQTFFRTDESGENVIFKIKSIKYRTDFKTFFMKDKTNLIENTNNDILHFMVYKKKYLFVGYYPNTHEQQMSSIGYEIRSLEKLKVIDLENPSNKWNYQFNGKTAMGLIKSFNPKDGDIVYCNHIKPIKDK</sequence>